<dbReference type="InterPro" id="IPR003010">
    <property type="entry name" value="C-N_Hydrolase"/>
</dbReference>
<organism evidence="3 4">
    <name type="scientific">Handelsmanbacteria sp. (strain RIFCSPLOWO2_12_FULL_64_10)</name>
    <dbReference type="NCBI Taxonomy" id="1817868"/>
    <lineage>
        <taxon>Bacteria</taxon>
        <taxon>Candidatus Handelsmaniibacteriota</taxon>
    </lineage>
</organism>
<protein>
    <recommendedName>
        <fullName evidence="2">CN hydrolase domain-containing protein</fullName>
    </recommendedName>
</protein>
<dbReference type="PANTHER" id="PTHR43674:SF2">
    <property type="entry name" value="BETA-UREIDOPROPIONASE"/>
    <property type="match status" value="1"/>
</dbReference>
<dbReference type="AlphaFoldDB" id="A0A1F6C4B8"/>
<keyword evidence="1" id="KW-0378">Hydrolase</keyword>
<evidence type="ECO:0000256" key="1">
    <source>
        <dbReference type="ARBA" id="ARBA00022801"/>
    </source>
</evidence>
<dbReference type="Pfam" id="PF00795">
    <property type="entry name" value="CN_hydrolase"/>
    <property type="match status" value="1"/>
</dbReference>
<feature type="domain" description="CN hydrolase" evidence="2">
    <location>
        <begin position="1"/>
        <end position="252"/>
    </location>
</feature>
<dbReference type="GO" id="GO:0016811">
    <property type="term" value="F:hydrolase activity, acting on carbon-nitrogen (but not peptide) bonds, in linear amides"/>
    <property type="evidence" value="ECO:0007669"/>
    <property type="project" value="TreeGrafter"/>
</dbReference>
<proteinExistence type="predicted"/>
<evidence type="ECO:0000313" key="4">
    <source>
        <dbReference type="Proteomes" id="UP000178606"/>
    </source>
</evidence>
<dbReference type="PROSITE" id="PS50263">
    <property type="entry name" value="CN_HYDROLASE"/>
    <property type="match status" value="1"/>
</dbReference>
<comment type="caution">
    <text evidence="3">The sequence shown here is derived from an EMBL/GenBank/DDBJ whole genome shotgun (WGS) entry which is preliminary data.</text>
</comment>
<dbReference type="EMBL" id="MFKF01000422">
    <property type="protein sequence ID" value="OGG43928.1"/>
    <property type="molecule type" value="Genomic_DNA"/>
</dbReference>
<dbReference type="CDD" id="cd07197">
    <property type="entry name" value="nitrilase"/>
    <property type="match status" value="1"/>
</dbReference>
<dbReference type="Gene3D" id="3.60.110.10">
    <property type="entry name" value="Carbon-nitrogen hydrolase"/>
    <property type="match status" value="1"/>
</dbReference>
<reference evidence="3 4" key="1">
    <citation type="journal article" date="2016" name="Nat. Commun.">
        <title>Thousands of microbial genomes shed light on interconnected biogeochemical processes in an aquifer system.</title>
        <authorList>
            <person name="Anantharaman K."/>
            <person name="Brown C.T."/>
            <person name="Hug L.A."/>
            <person name="Sharon I."/>
            <person name="Castelle C.J."/>
            <person name="Probst A.J."/>
            <person name="Thomas B.C."/>
            <person name="Singh A."/>
            <person name="Wilkins M.J."/>
            <person name="Karaoz U."/>
            <person name="Brodie E.L."/>
            <person name="Williams K.H."/>
            <person name="Hubbard S.S."/>
            <person name="Banfield J.F."/>
        </authorList>
    </citation>
    <scope>NUCLEOTIDE SEQUENCE [LARGE SCALE GENOMIC DNA]</scope>
    <source>
        <strain evidence="4">RIFCSPLOWO2_12_FULL_64_10</strain>
    </source>
</reference>
<dbReference type="PANTHER" id="PTHR43674">
    <property type="entry name" value="NITRILASE C965.09-RELATED"/>
    <property type="match status" value="1"/>
</dbReference>
<dbReference type="SUPFAM" id="SSF56317">
    <property type="entry name" value="Carbon-nitrogen hydrolase"/>
    <property type="match status" value="1"/>
</dbReference>
<name>A0A1F6C4B8_HANXR</name>
<sequence length="266" mass="29338">MKTALVVPRVTVDVAENLATIERMATDAISSGAKFVLLPEAVLTGLVNNDDPSHDLRLGQTIPGPATDRLGAFCRRHRAWLGFGMLEREDGRLYDSAVLLGPDGSISLKYRRNQPQWHGRKADPSVYCQGVDIGIVRTPLGTLGFLLCGDLFDDGIVSRFVDLRADWLLFPFARCFSDGTADQVRWDTEELPEYVERIRMVRTPALMVNYLADSSLQDDNSFGGAFLVSAQGEVVARYPLGVEGTLMVDLQEESDKSTQATRCPRA</sequence>
<evidence type="ECO:0000259" key="2">
    <source>
        <dbReference type="PROSITE" id="PS50263"/>
    </source>
</evidence>
<accession>A0A1F6C4B8</accession>
<dbReference type="InterPro" id="IPR036526">
    <property type="entry name" value="C-N_Hydrolase_sf"/>
</dbReference>
<gene>
    <name evidence="3" type="ORF">A3F84_18900</name>
</gene>
<dbReference type="Proteomes" id="UP000178606">
    <property type="component" value="Unassembled WGS sequence"/>
</dbReference>
<evidence type="ECO:0000313" key="3">
    <source>
        <dbReference type="EMBL" id="OGG43928.1"/>
    </source>
</evidence>
<dbReference type="InterPro" id="IPR050345">
    <property type="entry name" value="Aliph_Amidase/BUP"/>
</dbReference>